<name>A0A0N0BE43_9HYME</name>
<feature type="domain" description="GYF" evidence="2">
    <location>
        <begin position="277"/>
        <end position="334"/>
    </location>
</feature>
<dbReference type="PANTHER" id="PTHR13138:SF3">
    <property type="entry name" value="CD2 ANTIGEN CYTOPLASMIC TAIL-BINDING PROTEIN 2"/>
    <property type="match status" value="1"/>
</dbReference>
<feature type="compositionally biased region" description="Basic and acidic residues" evidence="1">
    <location>
        <begin position="110"/>
        <end position="123"/>
    </location>
</feature>
<dbReference type="AlphaFoldDB" id="A0A0N0BE43"/>
<dbReference type="InterPro" id="IPR035445">
    <property type="entry name" value="GYF-like_dom_sf"/>
</dbReference>
<dbReference type="InterPro" id="IPR039905">
    <property type="entry name" value="CD2BP2/Lin1"/>
</dbReference>
<dbReference type="SMART" id="SM00444">
    <property type="entry name" value="GYF"/>
    <property type="match status" value="1"/>
</dbReference>
<gene>
    <name evidence="3" type="ORF">WN51_01641</name>
</gene>
<proteinExistence type="predicted"/>
<dbReference type="PANTHER" id="PTHR13138">
    <property type="entry name" value="PROTEIN LIN1"/>
    <property type="match status" value="1"/>
</dbReference>
<sequence length="354" mass="41232">MYKRKFDELEDNSVRKVPVKNSLDSDEEDDDANEDNYNIMSDNEIEGAEDGPSAPETNVGFTAFNMKEELEEGHFDKQGHYLWNKEKEIRDNWLDNIDWMQIKPSSAPSVKKDNKRSETHGLADSDSDSEDEDIMFNPIHVYKQMLEYLQPGETVSKALCRLGKGKKRLTTAERWKRKQEKKPVEDDQNSINITKLTELANELLTRTGNMDIYQESYEQIKTKIQLGEKHAHPSKQEAELDMYADDFDVKEKAKLNGNEGNIKETDNCERNESKEEEVMWELKWSQDENAEVYGPHTSEQMHVWAKEGYFKSGAWVRRTGQNNQFYNAARVDFELYLSNEQQKTTDTEDGRLRA</sequence>
<feature type="compositionally biased region" description="Acidic residues" evidence="1">
    <location>
        <begin position="24"/>
        <end position="34"/>
    </location>
</feature>
<reference evidence="3 4" key="1">
    <citation type="submission" date="2015-07" db="EMBL/GenBank/DDBJ databases">
        <title>The genome of Melipona quadrifasciata.</title>
        <authorList>
            <person name="Pan H."/>
            <person name="Kapheim K."/>
        </authorList>
    </citation>
    <scope>NUCLEOTIDE SEQUENCE [LARGE SCALE GENOMIC DNA]</scope>
    <source>
        <strain evidence="3">0111107301</strain>
        <tissue evidence="3">Whole body</tissue>
    </source>
</reference>
<evidence type="ECO:0000259" key="2">
    <source>
        <dbReference type="PROSITE" id="PS50829"/>
    </source>
</evidence>
<dbReference type="SUPFAM" id="SSF55277">
    <property type="entry name" value="GYF domain"/>
    <property type="match status" value="1"/>
</dbReference>
<keyword evidence="4" id="KW-1185">Reference proteome</keyword>
<feature type="region of interest" description="Disordered" evidence="1">
    <location>
        <begin position="105"/>
        <end position="132"/>
    </location>
</feature>
<organism evidence="3 4">
    <name type="scientific">Melipona quadrifasciata</name>
    <dbReference type="NCBI Taxonomy" id="166423"/>
    <lineage>
        <taxon>Eukaryota</taxon>
        <taxon>Metazoa</taxon>
        <taxon>Ecdysozoa</taxon>
        <taxon>Arthropoda</taxon>
        <taxon>Hexapoda</taxon>
        <taxon>Insecta</taxon>
        <taxon>Pterygota</taxon>
        <taxon>Neoptera</taxon>
        <taxon>Endopterygota</taxon>
        <taxon>Hymenoptera</taxon>
        <taxon>Apocrita</taxon>
        <taxon>Aculeata</taxon>
        <taxon>Apoidea</taxon>
        <taxon>Anthophila</taxon>
        <taxon>Apidae</taxon>
        <taxon>Melipona</taxon>
    </lineage>
</organism>
<dbReference type="PROSITE" id="PS50829">
    <property type="entry name" value="GYF"/>
    <property type="match status" value="1"/>
</dbReference>
<dbReference type="EMBL" id="KQ435840">
    <property type="protein sequence ID" value="KOX71368.1"/>
    <property type="molecule type" value="Genomic_DNA"/>
</dbReference>
<accession>A0A0N0BE43</accession>
<dbReference type="FunFam" id="3.30.1490.40:FF:000005">
    <property type="entry name" value="CD2 antigen cytoplasmic tail-binding protein 2"/>
    <property type="match status" value="1"/>
</dbReference>
<dbReference type="OrthoDB" id="331341at2759"/>
<evidence type="ECO:0000313" key="4">
    <source>
        <dbReference type="Proteomes" id="UP000053105"/>
    </source>
</evidence>
<feature type="region of interest" description="Disordered" evidence="1">
    <location>
        <begin position="1"/>
        <end position="59"/>
    </location>
</feature>
<protein>
    <submittedName>
        <fullName evidence="3">LIN1-like protein</fullName>
    </submittedName>
</protein>
<dbReference type="STRING" id="166423.A0A0N0BE43"/>
<dbReference type="GO" id="GO:0005682">
    <property type="term" value="C:U5 snRNP"/>
    <property type="evidence" value="ECO:0007669"/>
    <property type="project" value="InterPro"/>
</dbReference>
<dbReference type="Proteomes" id="UP000053105">
    <property type="component" value="Unassembled WGS sequence"/>
</dbReference>
<dbReference type="Pfam" id="PF02213">
    <property type="entry name" value="GYF"/>
    <property type="match status" value="1"/>
</dbReference>
<evidence type="ECO:0000313" key="3">
    <source>
        <dbReference type="EMBL" id="KOX71368.1"/>
    </source>
</evidence>
<dbReference type="InterPro" id="IPR003169">
    <property type="entry name" value="GYF"/>
</dbReference>
<evidence type="ECO:0000256" key="1">
    <source>
        <dbReference type="SAM" id="MobiDB-lite"/>
    </source>
</evidence>
<dbReference type="Gene3D" id="3.30.1490.40">
    <property type="match status" value="1"/>
</dbReference>